<dbReference type="PIRSF" id="PIRSF004848">
    <property type="entry name" value="YBL036c_PLPDEIII"/>
    <property type="match status" value="1"/>
</dbReference>
<evidence type="ECO:0000313" key="7">
    <source>
        <dbReference type="Proteomes" id="UP000318017"/>
    </source>
</evidence>
<protein>
    <recommendedName>
        <fullName evidence="2">Pyridoxal phosphate homeostasis protein</fullName>
        <shortName evidence="2">PLP homeostasis protein</shortName>
    </recommendedName>
</protein>
<dbReference type="AlphaFoldDB" id="A0A518G2D1"/>
<dbReference type="Pfam" id="PF01168">
    <property type="entry name" value="Ala_racemase_N"/>
    <property type="match status" value="1"/>
</dbReference>
<feature type="modified residue" description="N6-(pyridoxal phosphate)lysine" evidence="2 3">
    <location>
        <position position="43"/>
    </location>
</feature>
<dbReference type="HAMAP" id="MF_02087">
    <property type="entry name" value="PLP_homeostasis"/>
    <property type="match status" value="1"/>
</dbReference>
<keyword evidence="7" id="KW-1185">Reference proteome</keyword>
<dbReference type="NCBIfam" id="TIGR00044">
    <property type="entry name" value="YggS family pyridoxal phosphate-dependent enzyme"/>
    <property type="match status" value="1"/>
</dbReference>
<organism evidence="6 7">
    <name type="scientific">Aureliella helgolandensis</name>
    <dbReference type="NCBI Taxonomy" id="2527968"/>
    <lineage>
        <taxon>Bacteria</taxon>
        <taxon>Pseudomonadati</taxon>
        <taxon>Planctomycetota</taxon>
        <taxon>Planctomycetia</taxon>
        <taxon>Pirellulales</taxon>
        <taxon>Pirellulaceae</taxon>
        <taxon>Aureliella</taxon>
    </lineage>
</organism>
<dbReference type="InterPro" id="IPR029066">
    <property type="entry name" value="PLP-binding_barrel"/>
</dbReference>
<evidence type="ECO:0000256" key="4">
    <source>
        <dbReference type="RuleBase" id="RU004514"/>
    </source>
</evidence>
<name>A0A518G2D1_9BACT</name>
<evidence type="ECO:0000256" key="3">
    <source>
        <dbReference type="PIRSR" id="PIRSR004848-1"/>
    </source>
</evidence>
<dbReference type="InterPro" id="IPR011078">
    <property type="entry name" value="PyrdxlP_homeostasis"/>
</dbReference>
<keyword evidence="1 2" id="KW-0663">Pyridoxal phosphate</keyword>
<dbReference type="InterPro" id="IPR001608">
    <property type="entry name" value="Ala_racemase_N"/>
</dbReference>
<dbReference type="PANTHER" id="PTHR10146:SF14">
    <property type="entry name" value="PYRIDOXAL PHOSPHATE HOMEOSTASIS PROTEIN"/>
    <property type="match status" value="1"/>
</dbReference>
<sequence>MDATAQTQEVIRQNWLRVQEQVAEACEASGRNRSEVTIVGVSKYVPPEFAYQLTQAGCDQLGENRPQSLWDKYQFCEERHTAVEWHMIGHLQRNKIRRTLPMLRCIHSLDSLRLAQALSEAAVAQGSVLTAFLEVNVSEDQSKTGLPRSQLVELLEHADSLPGLQLSGLMAMSTHGASATQTRREFAAVRELRDTLNATAPSTISLTELSMGMSGDFADAIAEGATLVRIGSSLWEGIDYHHA</sequence>
<comment type="similarity">
    <text evidence="2 4">Belongs to the pyridoxal phosphate-binding protein YggS/PROSC family.</text>
</comment>
<proteinExistence type="inferred from homology"/>
<dbReference type="GO" id="GO:0030170">
    <property type="term" value="F:pyridoxal phosphate binding"/>
    <property type="evidence" value="ECO:0007669"/>
    <property type="project" value="UniProtKB-UniRule"/>
</dbReference>
<feature type="domain" description="Alanine racemase N-terminal" evidence="5">
    <location>
        <begin position="55"/>
        <end position="235"/>
    </location>
</feature>
<gene>
    <name evidence="6" type="ORF">Q31a_10280</name>
</gene>
<dbReference type="PANTHER" id="PTHR10146">
    <property type="entry name" value="PROLINE SYNTHETASE CO-TRANSCRIBED BACTERIAL HOMOLOG PROTEIN"/>
    <property type="match status" value="1"/>
</dbReference>
<comment type="cofactor">
    <cofactor evidence="3">
        <name>pyridoxal 5'-phosphate</name>
        <dbReference type="ChEBI" id="CHEBI:597326"/>
    </cofactor>
</comment>
<dbReference type="OrthoDB" id="9804072at2"/>
<comment type="function">
    <text evidence="2">Pyridoxal 5'-phosphate (PLP)-binding protein, which is involved in PLP homeostasis.</text>
</comment>
<dbReference type="SUPFAM" id="SSF51419">
    <property type="entry name" value="PLP-binding barrel"/>
    <property type="match status" value="1"/>
</dbReference>
<dbReference type="CDD" id="cd00635">
    <property type="entry name" value="PLPDE_III_YBL036c_like"/>
    <property type="match status" value="1"/>
</dbReference>
<dbReference type="RefSeq" id="WP_145074757.1">
    <property type="nucleotide sequence ID" value="NZ_CP036298.1"/>
</dbReference>
<evidence type="ECO:0000256" key="1">
    <source>
        <dbReference type="ARBA" id="ARBA00022898"/>
    </source>
</evidence>
<evidence type="ECO:0000256" key="2">
    <source>
        <dbReference type="HAMAP-Rule" id="MF_02087"/>
    </source>
</evidence>
<evidence type="ECO:0000259" key="5">
    <source>
        <dbReference type="Pfam" id="PF01168"/>
    </source>
</evidence>
<dbReference type="Gene3D" id="3.20.20.10">
    <property type="entry name" value="Alanine racemase"/>
    <property type="match status" value="1"/>
</dbReference>
<dbReference type="EMBL" id="CP036298">
    <property type="protein sequence ID" value="QDV22742.1"/>
    <property type="molecule type" value="Genomic_DNA"/>
</dbReference>
<evidence type="ECO:0000313" key="6">
    <source>
        <dbReference type="EMBL" id="QDV22742.1"/>
    </source>
</evidence>
<accession>A0A518G2D1</accession>
<dbReference type="KEGG" id="ahel:Q31a_10280"/>
<reference evidence="6 7" key="1">
    <citation type="submission" date="2019-02" db="EMBL/GenBank/DDBJ databases">
        <title>Deep-cultivation of Planctomycetes and their phenomic and genomic characterization uncovers novel biology.</title>
        <authorList>
            <person name="Wiegand S."/>
            <person name="Jogler M."/>
            <person name="Boedeker C."/>
            <person name="Pinto D."/>
            <person name="Vollmers J."/>
            <person name="Rivas-Marin E."/>
            <person name="Kohn T."/>
            <person name="Peeters S.H."/>
            <person name="Heuer A."/>
            <person name="Rast P."/>
            <person name="Oberbeckmann S."/>
            <person name="Bunk B."/>
            <person name="Jeske O."/>
            <person name="Meyerdierks A."/>
            <person name="Storesund J.E."/>
            <person name="Kallscheuer N."/>
            <person name="Luecker S."/>
            <person name="Lage O.M."/>
            <person name="Pohl T."/>
            <person name="Merkel B.J."/>
            <person name="Hornburger P."/>
            <person name="Mueller R.-W."/>
            <person name="Bruemmer F."/>
            <person name="Labrenz M."/>
            <person name="Spormann A.M."/>
            <person name="Op den Camp H."/>
            <person name="Overmann J."/>
            <person name="Amann R."/>
            <person name="Jetten M.S.M."/>
            <person name="Mascher T."/>
            <person name="Medema M.H."/>
            <person name="Devos D.P."/>
            <person name="Kaster A.-K."/>
            <person name="Ovreas L."/>
            <person name="Rohde M."/>
            <person name="Galperin M.Y."/>
            <person name="Jogler C."/>
        </authorList>
    </citation>
    <scope>NUCLEOTIDE SEQUENCE [LARGE SCALE GENOMIC DNA]</scope>
    <source>
        <strain evidence="6 7">Q31a</strain>
    </source>
</reference>
<dbReference type="Proteomes" id="UP000318017">
    <property type="component" value="Chromosome"/>
</dbReference>